<feature type="compositionally biased region" description="Polar residues" evidence="6">
    <location>
        <begin position="218"/>
        <end position="244"/>
    </location>
</feature>
<evidence type="ECO:0000256" key="1">
    <source>
        <dbReference type="ARBA" id="ARBA00004496"/>
    </source>
</evidence>
<dbReference type="PANTHER" id="PTHR18902:SF31">
    <property type="entry name" value="PERICENTRIN_AKAP-450 CENTROSOMAL TARGETING DOMAIN-CONTAINING PROTEIN"/>
    <property type="match status" value="1"/>
</dbReference>
<evidence type="ECO:0000313" key="7">
    <source>
        <dbReference type="EMBL" id="GFS09833.1"/>
    </source>
</evidence>
<keyword evidence="4 5" id="KW-0175">Coiled coil</keyword>
<gene>
    <name evidence="7" type="ORF">ElyMa_006632400</name>
</gene>
<evidence type="ECO:0000256" key="4">
    <source>
        <dbReference type="ARBA" id="ARBA00023054"/>
    </source>
</evidence>
<proteinExistence type="predicted"/>
<feature type="coiled-coil region" evidence="5">
    <location>
        <begin position="635"/>
        <end position="690"/>
    </location>
</feature>
<dbReference type="EMBL" id="BMAT01013304">
    <property type="protein sequence ID" value="GFS09833.1"/>
    <property type="molecule type" value="Genomic_DNA"/>
</dbReference>
<feature type="compositionally biased region" description="Polar residues" evidence="6">
    <location>
        <begin position="156"/>
        <end position="176"/>
    </location>
</feature>
<dbReference type="SUPFAM" id="SSF57997">
    <property type="entry name" value="Tropomyosin"/>
    <property type="match status" value="1"/>
</dbReference>
<feature type="compositionally biased region" description="Low complexity" evidence="6">
    <location>
        <begin position="251"/>
        <end position="265"/>
    </location>
</feature>
<dbReference type="Proteomes" id="UP000762676">
    <property type="component" value="Unassembled WGS sequence"/>
</dbReference>
<protein>
    <submittedName>
        <fullName evidence="7">Golgin subfamily A member 3</fullName>
    </submittedName>
</protein>
<keyword evidence="3" id="KW-0597">Phosphoprotein</keyword>
<feature type="coiled-coil region" evidence="5">
    <location>
        <begin position="933"/>
        <end position="1409"/>
    </location>
</feature>
<sequence length="1551" mass="172322">MEPFSLTLSPVRSEDNASFDSFNNVVNYETNFGPSDQSLPLSSYNINTVEYTWTAIAKTSRRQRHFVAKTVTSPSTPIPPPGTAMESQQEGVGLNNDQSLDSSNDQAEGGGDDSSFETVAEALRLQWSVIGNKHVSPVDPDIVARVVAEAAGKIKMSNSGADPPLISTTPALSSTPAPLDSKLQRGSTSSPSGTPEKSHPNLIRIIPTEISTERAKQPSPSWFSSGSKGTENVKTNPSTNTSSPIAMPKVAASSSSLGSPSSLPAVERQGDGDSNSVATSLALNQGASYSAQSNSGVSHFKGGAGSSYEIPDVLETVNEEPSLPSGVEIAKYINNPLVAAGLPSSNYQLESEEFLKSLPPIKPINLDAYASAPLLPPPPPKPVEKKHKALISQAKNRALESISSKVKQADPKTESRSTVTQAKAPAPSSTTSSLQQSVENSTDSIDNTAKAADAANAVSEASAVYKKQVEDILKEKAKLQGQVEILTQESQNVLQERAELQAQLATLKAKLSSVDDAGDKTSETSLRKEVDNLRDSRKLLEQTVLDANRMLAEKVEEIRALQDELQLAQDASTKLNVRTQEMRDEIRSRDMNVQALKNKIAELYVEVQTSIQAKMEADTEARTARNDLASLLKAKEWYQEQLQAAHDVRAKLQRELTLLQGQGISHGAIVERLKTESARLRQQLAESQQRALKDKEILAKHLERIQGDMMEREAAFLEIQRERKLYEDTFNTQVTSAEEEKSRMAGLQQATSDLEAQLQRAQSEASKRHDQLMQMETGQMDVMKRLALAEKGLGEKEKTLEEMEQKLIQVESQLQAVMSDVTKKDNEILTLKEEKASTEIALKSALLEKSSVDKALDILKADMGKVELSFKQMKQELSVRVAELEQAKVEREKLQESLDCSQHELEIKTRSIDSMTRTFDGQSAAQHDMATEKDALQNEVDVLRIKVQNLEYHLRQRDEELATKTDSIEQQSARVEELEAKLESVQDNLPAEKVKLYETEMESLRGKLQAMEEASAREGQQLEAHRGQMREEVEKLRGQLTERQKAYNENLETMDKKMKELMSDRQQLETELGLARRSQELSQVEEREAYTEEIQSLSRDLGSLKQERSDLEQRLEAVQRDKAAEISDLLRRLDTQSEALEQLQSQQVAFQQTQEANQNLELELEKERGRVMGLSQMTSELKGHSHQLETALAQRESALEELRQSVEESHSGLKQRDQAFLQRIAELEAAVEKEVAVQKDLRKQMGTKIMENKRLKKQCDGAATELEQLRQDLTHSQQTASQAIADLDQLQQLHLQVKGRDEEESQRRRELEAQVEAVTGRLEESLAKEPLLLEQIQSLEWQYGQVCRELEAAKEQFNQVEERAQVEAQAAQASLQDKQSEIDSLQAELAALRQEKMHQRSQVNELRGTLQASVQHHKLTKRLNSAESNDVGVQADTGRKVVIPPLPFDLAAVEQLLRDTRVKPLESRPLDQLSDCLSSLRAEITGLQKQMDLHTSAVNSSTQSWKTAQSGVNDLNEVMKTIANTIIAANSTHTMTVAAAADREQTDIFNV</sequence>
<keyword evidence="2" id="KW-0963">Cytoplasm</keyword>
<evidence type="ECO:0000256" key="5">
    <source>
        <dbReference type="SAM" id="Coils"/>
    </source>
</evidence>
<comment type="subcellular location">
    <subcellularLocation>
        <location evidence="1">Cytoplasm</location>
    </subcellularLocation>
</comment>
<comment type="caution">
    <text evidence="7">The sequence shown here is derived from an EMBL/GenBank/DDBJ whole genome shotgun (WGS) entry which is preliminary data.</text>
</comment>
<feature type="compositionally biased region" description="Polar residues" evidence="6">
    <location>
        <begin position="85"/>
        <end position="106"/>
    </location>
</feature>
<dbReference type="Gene3D" id="1.10.287.1490">
    <property type="match status" value="1"/>
</dbReference>
<evidence type="ECO:0000256" key="2">
    <source>
        <dbReference type="ARBA" id="ARBA00022490"/>
    </source>
</evidence>
<organism evidence="7 8">
    <name type="scientific">Elysia marginata</name>
    <dbReference type="NCBI Taxonomy" id="1093978"/>
    <lineage>
        <taxon>Eukaryota</taxon>
        <taxon>Metazoa</taxon>
        <taxon>Spiralia</taxon>
        <taxon>Lophotrochozoa</taxon>
        <taxon>Mollusca</taxon>
        <taxon>Gastropoda</taxon>
        <taxon>Heterobranchia</taxon>
        <taxon>Euthyneura</taxon>
        <taxon>Panpulmonata</taxon>
        <taxon>Sacoglossa</taxon>
        <taxon>Placobranchoidea</taxon>
        <taxon>Plakobranchidae</taxon>
        <taxon>Elysia</taxon>
    </lineage>
</organism>
<feature type="region of interest" description="Disordered" evidence="6">
    <location>
        <begin position="400"/>
        <end position="442"/>
    </location>
</feature>
<feature type="coiled-coil region" evidence="5">
    <location>
        <begin position="874"/>
        <end position="904"/>
    </location>
</feature>
<feature type="compositionally biased region" description="Low complexity" evidence="6">
    <location>
        <begin position="420"/>
        <end position="437"/>
    </location>
</feature>
<feature type="compositionally biased region" description="Polar residues" evidence="6">
    <location>
        <begin position="184"/>
        <end position="195"/>
    </location>
</feature>
<dbReference type="PANTHER" id="PTHR18902">
    <property type="entry name" value="NUCLEAR MITOTIC APPARATUS PROTEIN 1-RELATED"/>
    <property type="match status" value="1"/>
</dbReference>
<feature type="region of interest" description="Disordered" evidence="6">
    <location>
        <begin position="156"/>
        <end position="277"/>
    </location>
</feature>
<evidence type="ECO:0000313" key="8">
    <source>
        <dbReference type="Proteomes" id="UP000762676"/>
    </source>
</evidence>
<keyword evidence="8" id="KW-1185">Reference proteome</keyword>
<feature type="region of interest" description="Disordered" evidence="6">
    <location>
        <begin position="70"/>
        <end position="114"/>
    </location>
</feature>
<name>A0AAV4IKI4_9GAST</name>
<evidence type="ECO:0000256" key="6">
    <source>
        <dbReference type="SAM" id="MobiDB-lite"/>
    </source>
</evidence>
<feature type="coiled-coil region" evidence="5">
    <location>
        <begin position="737"/>
        <end position="820"/>
    </location>
</feature>
<feature type="coiled-coil region" evidence="5">
    <location>
        <begin position="469"/>
        <end position="578"/>
    </location>
</feature>
<dbReference type="GO" id="GO:0005737">
    <property type="term" value="C:cytoplasm"/>
    <property type="evidence" value="ECO:0007669"/>
    <property type="project" value="UniProtKB-SubCell"/>
</dbReference>
<accession>A0AAV4IKI4</accession>
<reference evidence="7 8" key="1">
    <citation type="journal article" date="2021" name="Elife">
        <title>Chloroplast acquisition without the gene transfer in kleptoplastic sea slugs, Plakobranchus ocellatus.</title>
        <authorList>
            <person name="Maeda T."/>
            <person name="Takahashi S."/>
            <person name="Yoshida T."/>
            <person name="Shimamura S."/>
            <person name="Takaki Y."/>
            <person name="Nagai Y."/>
            <person name="Toyoda A."/>
            <person name="Suzuki Y."/>
            <person name="Arimoto A."/>
            <person name="Ishii H."/>
            <person name="Satoh N."/>
            <person name="Nishiyama T."/>
            <person name="Hasebe M."/>
            <person name="Maruyama T."/>
            <person name="Minagawa J."/>
            <person name="Obokata J."/>
            <person name="Shigenobu S."/>
        </authorList>
    </citation>
    <scope>NUCLEOTIDE SEQUENCE [LARGE SCALE GENOMIC DNA]</scope>
</reference>
<dbReference type="InterPro" id="IPR051841">
    <property type="entry name" value="MT-Golgi_org_protein"/>
</dbReference>
<evidence type="ECO:0000256" key="3">
    <source>
        <dbReference type="ARBA" id="ARBA00022553"/>
    </source>
</evidence>